<evidence type="ECO:0000313" key="2">
    <source>
        <dbReference type="Proteomes" id="UP000282837"/>
    </source>
</evidence>
<proteinExistence type="predicted"/>
<dbReference type="PANTHER" id="PTHR38477">
    <property type="entry name" value="HYPOTHETICAL EXPORTED PROTEIN"/>
    <property type="match status" value="1"/>
</dbReference>
<name>A0A437N5F0_9SPHN</name>
<evidence type="ECO:0000313" key="1">
    <source>
        <dbReference type="EMBL" id="RVU05148.1"/>
    </source>
</evidence>
<sequence length="198" mass="21479">MLACMGAGVAAMAAPARVMAQASGLSDYEKLLVQTAMRERDRLGAFLSQPDVVAIADFARPSHETRLHFVDMMAGRVRSHLVAHGRGSDPAHDGWLKQFSNSVGSLATSRGAYLTTEQYQGKYGTSMRLRGLDLDNSNAWDRAIVMHPAWYAAPDMLAKYGKLGRSEGCFAMAPEDFSVALDHLGSGRLLYADRIGEA</sequence>
<protein>
    <submittedName>
        <fullName evidence="1">Twin-arginine translocation pathway signal</fullName>
    </submittedName>
</protein>
<dbReference type="OrthoDB" id="9815195at2"/>
<dbReference type="InterPro" id="IPR032676">
    <property type="entry name" value="YkuD_2"/>
</dbReference>
<comment type="caution">
    <text evidence="1">The sequence shown here is derived from an EMBL/GenBank/DDBJ whole genome shotgun (WGS) entry which is preliminary data.</text>
</comment>
<dbReference type="AlphaFoldDB" id="A0A437N5F0"/>
<dbReference type="Pfam" id="PF13645">
    <property type="entry name" value="YkuD_2"/>
    <property type="match status" value="1"/>
</dbReference>
<keyword evidence="2" id="KW-1185">Reference proteome</keyword>
<organism evidence="1 2">
    <name type="scientific">Novosphingobium umbonatum</name>
    <dbReference type="NCBI Taxonomy" id="1908524"/>
    <lineage>
        <taxon>Bacteria</taxon>
        <taxon>Pseudomonadati</taxon>
        <taxon>Pseudomonadota</taxon>
        <taxon>Alphaproteobacteria</taxon>
        <taxon>Sphingomonadales</taxon>
        <taxon>Sphingomonadaceae</taxon>
        <taxon>Novosphingobium</taxon>
    </lineage>
</organism>
<accession>A0A437N5F0</accession>
<dbReference type="EMBL" id="SACO01000006">
    <property type="protein sequence ID" value="RVU05148.1"/>
    <property type="molecule type" value="Genomic_DNA"/>
</dbReference>
<gene>
    <name evidence="1" type="ORF">EOE18_10065</name>
</gene>
<reference evidence="1 2" key="1">
    <citation type="submission" date="2019-01" db="EMBL/GenBank/DDBJ databases">
        <authorList>
            <person name="Chen W.-M."/>
        </authorList>
    </citation>
    <scope>NUCLEOTIDE SEQUENCE [LARGE SCALE GENOMIC DNA]</scope>
    <source>
        <strain evidence="1 2">FSY-9</strain>
    </source>
</reference>
<dbReference type="PANTHER" id="PTHR38477:SF1">
    <property type="entry name" value="MUREIN L,D-TRANSPEPTIDASE CATALYTIC DOMAIN FAMILY PROTEIN"/>
    <property type="match status" value="1"/>
</dbReference>
<dbReference type="Proteomes" id="UP000282837">
    <property type="component" value="Unassembled WGS sequence"/>
</dbReference>